<dbReference type="Pfam" id="PF02599">
    <property type="entry name" value="CsrA"/>
    <property type="match status" value="1"/>
</dbReference>
<reference evidence="6" key="1">
    <citation type="submission" date="2023-09" db="EMBL/GenBank/DDBJ databases">
        <title>Demequina sp. a novel bacteria isolated from Capsicum annuum.</title>
        <authorList>
            <person name="Humaira Z."/>
            <person name="Lee J."/>
            <person name="Cho D."/>
        </authorList>
    </citation>
    <scope>NUCLEOTIDE SEQUENCE</scope>
    <source>
        <strain evidence="6">PMTSA13</strain>
    </source>
</reference>
<dbReference type="EMBL" id="CP134880">
    <property type="protein sequence ID" value="WNM27425.1"/>
    <property type="molecule type" value="Genomic_DNA"/>
</dbReference>
<evidence type="ECO:0000256" key="2">
    <source>
        <dbReference type="ARBA" id="ARBA00022845"/>
    </source>
</evidence>
<feature type="compositionally biased region" description="Pro residues" evidence="5">
    <location>
        <begin position="75"/>
        <end position="91"/>
    </location>
</feature>
<keyword evidence="3 4" id="KW-0694">RNA-binding</keyword>
<protein>
    <recommendedName>
        <fullName evidence="4">Translational regulator CsrA</fullName>
    </recommendedName>
</protein>
<proteinExistence type="inferred from homology"/>
<evidence type="ECO:0000256" key="1">
    <source>
        <dbReference type="ARBA" id="ARBA00022490"/>
    </source>
</evidence>
<keyword evidence="1 4" id="KW-0963">Cytoplasm</keyword>
<dbReference type="PANTHER" id="PTHR34984:SF1">
    <property type="entry name" value="CARBON STORAGE REGULATOR"/>
    <property type="match status" value="1"/>
</dbReference>
<dbReference type="GO" id="GO:0005829">
    <property type="term" value="C:cytosol"/>
    <property type="evidence" value="ECO:0007669"/>
    <property type="project" value="TreeGrafter"/>
</dbReference>
<feature type="region of interest" description="Disordered" evidence="5">
    <location>
        <begin position="68"/>
        <end position="102"/>
    </location>
</feature>
<dbReference type="GO" id="GO:1902208">
    <property type="term" value="P:regulation of bacterial-type flagellum assembly"/>
    <property type="evidence" value="ECO:0007669"/>
    <property type="project" value="UniProtKB-UniRule"/>
</dbReference>
<dbReference type="HAMAP" id="MF_00167">
    <property type="entry name" value="CsrA"/>
    <property type="match status" value="1"/>
</dbReference>
<evidence type="ECO:0000256" key="3">
    <source>
        <dbReference type="ARBA" id="ARBA00022884"/>
    </source>
</evidence>
<keyword evidence="4" id="KW-1005">Bacterial flagellum biogenesis</keyword>
<comment type="subunit">
    <text evidence="4">Homodimer; the beta-strands of each monomer intercalate to form a hydrophobic core, while the alpha-helices form wings that extend away from the core.</text>
</comment>
<accession>A0AA96FFD5</accession>
<dbReference type="Gene3D" id="2.60.40.4380">
    <property type="entry name" value="Translational regulator CsrA"/>
    <property type="match status" value="1"/>
</dbReference>
<comment type="subcellular location">
    <subcellularLocation>
        <location evidence="4">Cytoplasm</location>
    </subcellularLocation>
</comment>
<dbReference type="PANTHER" id="PTHR34984">
    <property type="entry name" value="CARBON STORAGE REGULATOR"/>
    <property type="match status" value="1"/>
</dbReference>
<dbReference type="GO" id="GO:0006109">
    <property type="term" value="P:regulation of carbohydrate metabolic process"/>
    <property type="evidence" value="ECO:0007669"/>
    <property type="project" value="InterPro"/>
</dbReference>
<dbReference type="RefSeq" id="WP_313543436.1">
    <property type="nucleotide sequence ID" value="NZ_CP134880.1"/>
</dbReference>
<gene>
    <name evidence="4 6" type="primary">csrA</name>
    <name evidence="6" type="ORF">RN607_00020</name>
</gene>
<evidence type="ECO:0000313" key="6">
    <source>
        <dbReference type="EMBL" id="WNM27425.1"/>
    </source>
</evidence>
<dbReference type="SUPFAM" id="SSF117130">
    <property type="entry name" value="CsrA-like"/>
    <property type="match status" value="1"/>
</dbReference>
<comment type="similarity">
    <text evidence="4">Belongs to the CsrA/RsmA family.</text>
</comment>
<dbReference type="GO" id="GO:0045947">
    <property type="term" value="P:negative regulation of translational initiation"/>
    <property type="evidence" value="ECO:0007669"/>
    <property type="project" value="UniProtKB-UniRule"/>
</dbReference>
<dbReference type="GO" id="GO:0048027">
    <property type="term" value="F:mRNA 5'-UTR binding"/>
    <property type="evidence" value="ECO:0007669"/>
    <property type="project" value="UniProtKB-UniRule"/>
</dbReference>
<dbReference type="NCBIfam" id="TIGR00202">
    <property type="entry name" value="csrA"/>
    <property type="match status" value="1"/>
</dbReference>
<dbReference type="KEGG" id="dcp:RN607_00020"/>
<evidence type="ECO:0000256" key="4">
    <source>
        <dbReference type="HAMAP-Rule" id="MF_00167"/>
    </source>
</evidence>
<dbReference type="Proteomes" id="UP001303408">
    <property type="component" value="Chromosome"/>
</dbReference>
<name>A0AA96FFD5_9MICO</name>
<dbReference type="InterPro" id="IPR036107">
    <property type="entry name" value="CsrA_sf"/>
</dbReference>
<dbReference type="GO" id="GO:0044781">
    <property type="term" value="P:bacterial-type flagellum organization"/>
    <property type="evidence" value="ECO:0007669"/>
    <property type="project" value="UniProtKB-KW"/>
</dbReference>
<keyword evidence="4" id="KW-0678">Repressor</keyword>
<evidence type="ECO:0000256" key="5">
    <source>
        <dbReference type="SAM" id="MobiDB-lite"/>
    </source>
</evidence>
<organism evidence="6">
    <name type="scientific">Demequina capsici</name>
    <dbReference type="NCBI Taxonomy" id="3075620"/>
    <lineage>
        <taxon>Bacteria</taxon>
        <taxon>Bacillati</taxon>
        <taxon>Actinomycetota</taxon>
        <taxon>Actinomycetes</taxon>
        <taxon>Micrococcales</taxon>
        <taxon>Demequinaceae</taxon>
        <taxon>Demequina</taxon>
    </lineage>
</organism>
<comment type="function">
    <text evidence="4">A translational regulator that binds mRNA to regulate translation initiation and/or mRNA stability. Usually binds in the 5'-UTR at or near the Shine-Dalgarno sequence preventing ribosome-binding, thus repressing translation. Its main target seems to be the major flagellin gene, while its function is anatagonized by FliW.</text>
</comment>
<dbReference type="AlphaFoldDB" id="A0AA96FFD5"/>
<keyword evidence="2 4" id="KW-0810">Translation regulation</keyword>
<dbReference type="InterPro" id="IPR003751">
    <property type="entry name" value="CsrA"/>
</dbReference>
<dbReference type="GO" id="GO:0006402">
    <property type="term" value="P:mRNA catabolic process"/>
    <property type="evidence" value="ECO:0007669"/>
    <property type="project" value="InterPro"/>
</dbReference>
<sequence>MLVLSRRVGERLVIGKDIVVSIIDVRSDGVRIGIDAPREVRVTRAEILEAVERQNAEAAAMDDSAVEALKRIAPPQQPQQPPQQPPPPQPQPHADAAGADAV</sequence>